<gene>
    <name evidence="1" type="ORF">HanXRQr2_Chr09g0406801</name>
</gene>
<accession>A0A9K3IAC4</accession>
<evidence type="ECO:0000313" key="1">
    <source>
        <dbReference type="EMBL" id="KAF5792509.1"/>
    </source>
</evidence>
<protein>
    <submittedName>
        <fullName evidence="1">Uncharacterized protein</fullName>
    </submittedName>
</protein>
<name>A0A9K3IAC4_HELAN</name>
<keyword evidence="2" id="KW-1185">Reference proteome</keyword>
<proteinExistence type="predicted"/>
<evidence type="ECO:0000313" key="2">
    <source>
        <dbReference type="Proteomes" id="UP000215914"/>
    </source>
</evidence>
<reference evidence="1" key="1">
    <citation type="journal article" date="2017" name="Nature">
        <title>The sunflower genome provides insights into oil metabolism, flowering and Asterid evolution.</title>
        <authorList>
            <person name="Badouin H."/>
            <person name="Gouzy J."/>
            <person name="Grassa C.J."/>
            <person name="Murat F."/>
            <person name="Staton S.E."/>
            <person name="Cottret L."/>
            <person name="Lelandais-Briere C."/>
            <person name="Owens G.L."/>
            <person name="Carrere S."/>
            <person name="Mayjonade B."/>
            <person name="Legrand L."/>
            <person name="Gill N."/>
            <person name="Kane N.C."/>
            <person name="Bowers J.E."/>
            <person name="Hubner S."/>
            <person name="Bellec A."/>
            <person name="Berard A."/>
            <person name="Berges H."/>
            <person name="Blanchet N."/>
            <person name="Boniface M.C."/>
            <person name="Brunel D."/>
            <person name="Catrice O."/>
            <person name="Chaidir N."/>
            <person name="Claudel C."/>
            <person name="Donnadieu C."/>
            <person name="Faraut T."/>
            <person name="Fievet G."/>
            <person name="Helmstetter N."/>
            <person name="King M."/>
            <person name="Knapp S.J."/>
            <person name="Lai Z."/>
            <person name="Le Paslier M.C."/>
            <person name="Lippi Y."/>
            <person name="Lorenzon L."/>
            <person name="Mandel J.R."/>
            <person name="Marage G."/>
            <person name="Marchand G."/>
            <person name="Marquand E."/>
            <person name="Bret-Mestries E."/>
            <person name="Morien E."/>
            <person name="Nambeesan S."/>
            <person name="Nguyen T."/>
            <person name="Pegot-Espagnet P."/>
            <person name="Pouilly N."/>
            <person name="Raftis F."/>
            <person name="Sallet E."/>
            <person name="Schiex T."/>
            <person name="Thomas J."/>
            <person name="Vandecasteele C."/>
            <person name="Vares D."/>
            <person name="Vear F."/>
            <person name="Vautrin S."/>
            <person name="Crespi M."/>
            <person name="Mangin B."/>
            <person name="Burke J.M."/>
            <person name="Salse J."/>
            <person name="Munos S."/>
            <person name="Vincourt P."/>
            <person name="Rieseberg L.H."/>
            <person name="Langlade N.B."/>
        </authorList>
    </citation>
    <scope>NUCLEOTIDE SEQUENCE</scope>
    <source>
        <tissue evidence="1">Leaves</tissue>
    </source>
</reference>
<sequence>MLAYMYLGKSNNPSCWSANAAAAMKGINELVPKGVSRAMVDLEMSFYARISWMEDNMMLRRFN</sequence>
<dbReference type="EMBL" id="MNCJ02000324">
    <property type="protein sequence ID" value="KAF5792509.1"/>
    <property type="molecule type" value="Genomic_DNA"/>
</dbReference>
<dbReference type="Proteomes" id="UP000215914">
    <property type="component" value="Unassembled WGS sequence"/>
</dbReference>
<comment type="caution">
    <text evidence="1">The sequence shown here is derived from an EMBL/GenBank/DDBJ whole genome shotgun (WGS) entry which is preliminary data.</text>
</comment>
<reference evidence="1" key="2">
    <citation type="submission" date="2020-06" db="EMBL/GenBank/DDBJ databases">
        <title>Helianthus annuus Genome sequencing and assembly Release 2.</title>
        <authorList>
            <person name="Gouzy J."/>
            <person name="Langlade N."/>
            <person name="Munos S."/>
        </authorList>
    </citation>
    <scope>NUCLEOTIDE SEQUENCE</scope>
    <source>
        <tissue evidence="1">Leaves</tissue>
    </source>
</reference>
<dbReference type="AlphaFoldDB" id="A0A9K3IAC4"/>
<dbReference type="Gramene" id="mRNA:HanXRQr2_Chr09g0406801">
    <property type="protein sequence ID" value="mRNA:HanXRQr2_Chr09g0406801"/>
    <property type="gene ID" value="HanXRQr2_Chr09g0406801"/>
</dbReference>
<organism evidence="1 2">
    <name type="scientific">Helianthus annuus</name>
    <name type="common">Common sunflower</name>
    <dbReference type="NCBI Taxonomy" id="4232"/>
    <lineage>
        <taxon>Eukaryota</taxon>
        <taxon>Viridiplantae</taxon>
        <taxon>Streptophyta</taxon>
        <taxon>Embryophyta</taxon>
        <taxon>Tracheophyta</taxon>
        <taxon>Spermatophyta</taxon>
        <taxon>Magnoliopsida</taxon>
        <taxon>eudicotyledons</taxon>
        <taxon>Gunneridae</taxon>
        <taxon>Pentapetalae</taxon>
        <taxon>asterids</taxon>
        <taxon>campanulids</taxon>
        <taxon>Asterales</taxon>
        <taxon>Asteraceae</taxon>
        <taxon>Asteroideae</taxon>
        <taxon>Heliantheae alliance</taxon>
        <taxon>Heliantheae</taxon>
        <taxon>Helianthus</taxon>
    </lineage>
</organism>